<name>A0A6H0TRS8_BACTU</name>
<organism evidence="1 2">
    <name type="scientific">Bacillus thuringiensis serovar andalousiensis</name>
    <dbReference type="NCBI Taxonomy" id="257985"/>
    <lineage>
        <taxon>Bacteria</taxon>
        <taxon>Bacillati</taxon>
        <taxon>Bacillota</taxon>
        <taxon>Bacilli</taxon>
        <taxon>Bacillales</taxon>
        <taxon>Bacillaceae</taxon>
        <taxon>Bacillus</taxon>
        <taxon>Bacillus cereus group</taxon>
    </lineage>
</organism>
<protein>
    <submittedName>
        <fullName evidence="1">Uncharacterized protein</fullName>
    </submittedName>
</protein>
<dbReference type="EMBL" id="CP035727">
    <property type="protein sequence ID" value="QIW22354.1"/>
    <property type="molecule type" value="Genomic_DNA"/>
</dbReference>
<reference evidence="2" key="1">
    <citation type="submission" date="2019-02" db="EMBL/GenBank/DDBJ databases">
        <title>Structural and Functional analysis of Lanthipeptide from Bacillus thuringiensis serovar andalousiensis B23193.</title>
        <authorList>
            <person name="Andreeva J.V."/>
            <person name="Grigoreva A."/>
        </authorList>
    </citation>
    <scope>NUCLEOTIDE SEQUENCE [LARGE SCALE GENOMIC DNA]</scope>
    <source>
        <strain evidence="2">B23193</strain>
    </source>
</reference>
<dbReference type="RefSeq" id="WP_172555861.1">
    <property type="nucleotide sequence ID" value="NZ_CP035727.2"/>
</dbReference>
<proteinExistence type="predicted"/>
<dbReference type="AlphaFoldDB" id="A0A6H0TRS8"/>
<accession>A0A6H0TRS8</accession>
<evidence type="ECO:0000313" key="1">
    <source>
        <dbReference type="EMBL" id="QIW22354.1"/>
    </source>
</evidence>
<gene>
    <name evidence="1" type="ORF">EVG22_30415</name>
</gene>
<evidence type="ECO:0000313" key="2">
    <source>
        <dbReference type="Proteomes" id="UP000501374"/>
    </source>
</evidence>
<dbReference type="Proteomes" id="UP000501374">
    <property type="component" value="Chromosome"/>
</dbReference>
<sequence length="112" mass="13550">MELRTARRERAGARWQYSHLNETPYLYPSKELRNMYRASNGKKETNAIVDHMERHEVFKNREYKGYYRLSNDIMDVLYEDEDEVLEWGDVINEYQPVMTPKGLQLIRKEGFK</sequence>